<dbReference type="RefSeq" id="WP_307240759.1">
    <property type="nucleotide sequence ID" value="NZ_JAUSQZ010000001.1"/>
</dbReference>
<dbReference type="InterPro" id="IPR022674">
    <property type="entry name" value="G6P_DH_NAD-bd"/>
</dbReference>
<feature type="binding site" evidence="7">
    <location>
        <position position="178"/>
    </location>
    <ligand>
        <name>substrate</name>
    </ligand>
</feature>
<protein>
    <recommendedName>
        <fullName evidence="7">Glucose-6-phosphate 1-dehydrogenase</fullName>
        <shortName evidence="7">G6PD</shortName>
        <ecNumber evidence="7">1.1.1.49</ecNumber>
    </recommendedName>
</protein>
<dbReference type="SUPFAM" id="SSF51735">
    <property type="entry name" value="NAD(P)-binding Rossmann-fold domains"/>
    <property type="match status" value="1"/>
</dbReference>
<feature type="binding site" evidence="7">
    <location>
        <position position="235"/>
    </location>
    <ligand>
        <name>substrate</name>
    </ligand>
</feature>
<feature type="binding site" evidence="7">
    <location>
        <position position="326"/>
    </location>
    <ligand>
        <name>substrate</name>
    </ligand>
</feature>
<accession>A0ABT9P0J2</accession>
<feature type="binding site" evidence="7">
    <location>
        <position position="182"/>
    </location>
    <ligand>
        <name>substrate</name>
    </ligand>
</feature>
<proteinExistence type="inferred from homology"/>
<sequence>MPDTPQPPTIFVLFGATGDLAARMVLPAFYQLARKQLLPPVWRLIGNGRGDVAHEDFRKDVRAALGDDVDDAEWDAFAKNLLFAGGGFDENGPGSLLDVIRDVEDELDDETDPNFVHYLAIPPVAFEQTAKALKQHGLTDRARVVFEKPYGTSPEGFHRLDAVVHETLDEEQVFRIDHFLGKEATQNLHVMRFANQTFAGIWNREHVAAVQIDVPETLDVANRAGFYDATGAMMDMVVTHLMQVAAEVAMEPPVSLGAEDLQFARESVIAAFRPLAAQDVVLGQFDGYRDIEGIADDSRTDTFCAVRLWIDTDRWRDVPFLLRTGKKLGVSEQRVSLILKPVEGPLPAQNSAISLSLAGSGELEADFVLKKPGEGIELAKVRQTLELDSVDDADPLPPYVALLYDVLTGDRSLFTGSAGLENAWRVVNPVLGDKPEPLPYEPGSMGPEAADELAAPYGWLVTKPE</sequence>
<feature type="domain" description="Glucose-6-phosphate dehydrogenase C-terminal" evidence="9">
    <location>
        <begin position="190"/>
        <end position="456"/>
    </location>
</feature>
<dbReference type="Gene3D" id="3.30.360.10">
    <property type="entry name" value="Dihydrodipicolinate Reductase, domain 2"/>
    <property type="match status" value="1"/>
</dbReference>
<dbReference type="PIRSF" id="PIRSF000110">
    <property type="entry name" value="G6PD"/>
    <property type="match status" value="1"/>
</dbReference>
<dbReference type="PRINTS" id="PR00079">
    <property type="entry name" value="G6PDHDRGNASE"/>
</dbReference>
<dbReference type="PROSITE" id="PS00069">
    <property type="entry name" value="G6P_DEHYDROGENASE"/>
    <property type="match status" value="1"/>
</dbReference>
<dbReference type="InterPro" id="IPR022675">
    <property type="entry name" value="G6P_DH_C"/>
</dbReference>
<dbReference type="Proteomes" id="UP001235712">
    <property type="component" value="Unassembled WGS sequence"/>
</dbReference>
<dbReference type="HAMAP" id="MF_00966">
    <property type="entry name" value="G6PD"/>
    <property type="match status" value="1"/>
</dbReference>
<keyword evidence="5 7" id="KW-0560">Oxidoreductase</keyword>
<organism evidence="10 11">
    <name type="scientific">Kineosporia succinea</name>
    <dbReference type="NCBI Taxonomy" id="84632"/>
    <lineage>
        <taxon>Bacteria</taxon>
        <taxon>Bacillati</taxon>
        <taxon>Actinomycetota</taxon>
        <taxon>Actinomycetes</taxon>
        <taxon>Kineosporiales</taxon>
        <taxon>Kineosporiaceae</taxon>
        <taxon>Kineosporia</taxon>
    </lineage>
</organism>
<dbReference type="SUPFAM" id="SSF55347">
    <property type="entry name" value="Glyceraldehyde-3-phosphate dehydrogenase-like, C-terminal domain"/>
    <property type="match status" value="1"/>
</dbReference>
<feature type="binding site" evidence="7">
    <location>
        <position position="49"/>
    </location>
    <ligand>
        <name>NADP(+)</name>
        <dbReference type="ChEBI" id="CHEBI:58349"/>
    </ligand>
</feature>
<dbReference type="InterPro" id="IPR019796">
    <property type="entry name" value="G6P_DH_AS"/>
</dbReference>
<evidence type="ECO:0000256" key="7">
    <source>
        <dbReference type="HAMAP-Rule" id="MF_00966"/>
    </source>
</evidence>
<feature type="binding site" evidence="7">
    <location>
        <position position="216"/>
    </location>
    <ligand>
        <name>substrate</name>
    </ligand>
</feature>
<dbReference type="GO" id="GO:0004345">
    <property type="term" value="F:glucose-6-phosphate dehydrogenase activity"/>
    <property type="evidence" value="ECO:0007669"/>
    <property type="project" value="UniProtKB-EC"/>
</dbReference>
<keyword evidence="4 7" id="KW-0521">NADP</keyword>
<dbReference type="Pfam" id="PF00479">
    <property type="entry name" value="G6PD_N"/>
    <property type="match status" value="1"/>
</dbReference>
<evidence type="ECO:0000256" key="4">
    <source>
        <dbReference type="ARBA" id="ARBA00022857"/>
    </source>
</evidence>
<dbReference type="InterPro" id="IPR036291">
    <property type="entry name" value="NAD(P)-bd_dom_sf"/>
</dbReference>
<evidence type="ECO:0000259" key="9">
    <source>
        <dbReference type="Pfam" id="PF02781"/>
    </source>
</evidence>
<evidence type="ECO:0000256" key="1">
    <source>
        <dbReference type="ARBA" id="ARBA00004937"/>
    </source>
</evidence>
<comment type="caution">
    <text evidence="10">The sequence shown here is derived from an EMBL/GenBank/DDBJ whole genome shotgun (WGS) entry which is preliminary data.</text>
</comment>
<dbReference type="PANTHER" id="PTHR23429:SF0">
    <property type="entry name" value="GLUCOSE-6-PHOSPHATE 1-DEHYDROGENASE"/>
    <property type="match status" value="1"/>
</dbReference>
<dbReference type="EMBL" id="JAUSQZ010000001">
    <property type="protein sequence ID" value="MDP9826196.1"/>
    <property type="molecule type" value="Genomic_DNA"/>
</dbReference>
<dbReference type="Gene3D" id="3.40.50.720">
    <property type="entry name" value="NAD(P)-binding Rossmann-like Domain"/>
    <property type="match status" value="1"/>
</dbReference>
<feature type="domain" description="Glucose-6-phosphate dehydrogenase NAD-binding" evidence="8">
    <location>
        <begin position="12"/>
        <end position="187"/>
    </location>
</feature>
<evidence type="ECO:0000256" key="6">
    <source>
        <dbReference type="ARBA" id="ARBA00023277"/>
    </source>
</evidence>
<comment type="catalytic activity">
    <reaction evidence="7">
        <text>D-glucose 6-phosphate + NADP(+) = 6-phospho-D-glucono-1,5-lactone + NADPH + H(+)</text>
        <dbReference type="Rhea" id="RHEA:15841"/>
        <dbReference type="ChEBI" id="CHEBI:15378"/>
        <dbReference type="ChEBI" id="CHEBI:57783"/>
        <dbReference type="ChEBI" id="CHEBI:57955"/>
        <dbReference type="ChEBI" id="CHEBI:58349"/>
        <dbReference type="ChEBI" id="CHEBI:61548"/>
        <dbReference type="EC" id="1.1.1.49"/>
    </reaction>
</comment>
<evidence type="ECO:0000313" key="10">
    <source>
        <dbReference type="EMBL" id="MDP9826196.1"/>
    </source>
</evidence>
<dbReference type="InterPro" id="IPR001282">
    <property type="entry name" value="G6P_DH"/>
</dbReference>
<keyword evidence="3 7" id="KW-0313">Glucose metabolism</keyword>
<comment type="caution">
    <text evidence="7">Lacks conserved residue(s) required for the propagation of feature annotation.</text>
</comment>
<keyword evidence="6 7" id="KW-0119">Carbohydrate metabolism</keyword>
<dbReference type="PANTHER" id="PTHR23429">
    <property type="entry name" value="GLUCOSE-6-PHOSPHATE 1-DEHYDROGENASE G6PD"/>
    <property type="match status" value="1"/>
</dbReference>
<dbReference type="EC" id="1.1.1.49" evidence="7"/>
<reference evidence="10 11" key="1">
    <citation type="submission" date="2023-07" db="EMBL/GenBank/DDBJ databases">
        <title>Sequencing the genomes of 1000 actinobacteria strains.</title>
        <authorList>
            <person name="Klenk H.-P."/>
        </authorList>
    </citation>
    <scope>NUCLEOTIDE SEQUENCE [LARGE SCALE GENOMIC DNA]</scope>
    <source>
        <strain evidence="10 11">DSM 44388</strain>
    </source>
</reference>
<feature type="active site" description="Proton acceptor" evidence="7">
    <location>
        <position position="240"/>
    </location>
</feature>
<evidence type="ECO:0000259" key="8">
    <source>
        <dbReference type="Pfam" id="PF00479"/>
    </source>
</evidence>
<comment type="similarity">
    <text evidence="2 7">Belongs to the glucose-6-phosphate dehydrogenase family.</text>
</comment>
<evidence type="ECO:0000256" key="2">
    <source>
        <dbReference type="ARBA" id="ARBA00009975"/>
    </source>
</evidence>
<comment type="function">
    <text evidence="7">Catalyzes the oxidation of glucose 6-phosphate to 6-phosphogluconolactone.</text>
</comment>
<evidence type="ECO:0000313" key="11">
    <source>
        <dbReference type="Proteomes" id="UP001235712"/>
    </source>
</evidence>
<dbReference type="Pfam" id="PF02781">
    <property type="entry name" value="G6PD_C"/>
    <property type="match status" value="1"/>
</dbReference>
<comment type="pathway">
    <text evidence="1 7">Carbohydrate degradation; pentose phosphate pathway; D-ribulose 5-phosphate from D-glucose 6-phosphate (oxidative stage): step 1/3.</text>
</comment>
<keyword evidence="11" id="KW-1185">Reference proteome</keyword>
<gene>
    <name evidence="7" type="primary">zwf</name>
    <name evidence="10" type="ORF">J2S57_001945</name>
</gene>
<name>A0ABT9P0J2_9ACTN</name>
<evidence type="ECO:0000256" key="5">
    <source>
        <dbReference type="ARBA" id="ARBA00023002"/>
    </source>
</evidence>
<evidence type="ECO:0000256" key="3">
    <source>
        <dbReference type="ARBA" id="ARBA00022526"/>
    </source>
</evidence>
<feature type="binding site" evidence="7">
    <location>
        <position position="148"/>
    </location>
    <ligand>
        <name>NADP(+)</name>
        <dbReference type="ChEBI" id="CHEBI:58349"/>
    </ligand>
</feature>